<dbReference type="Proteomes" id="UP000179264">
    <property type="component" value="Unassembled WGS sequence"/>
</dbReference>
<feature type="domain" description="Penicillin-binding protein dimerisation" evidence="5">
    <location>
        <begin position="70"/>
        <end position="189"/>
    </location>
</feature>
<dbReference type="InterPro" id="IPR036138">
    <property type="entry name" value="PBP_dimer_sf"/>
</dbReference>
<comment type="subcellular location">
    <subcellularLocation>
        <location evidence="1">Membrane</location>
    </subcellularLocation>
</comment>
<evidence type="ECO:0000313" key="7">
    <source>
        <dbReference type="Proteomes" id="UP000179264"/>
    </source>
</evidence>
<proteinExistence type="predicted"/>
<dbReference type="InterPro" id="IPR012338">
    <property type="entry name" value="Beta-lactam/transpept-like"/>
</dbReference>
<evidence type="ECO:0000259" key="4">
    <source>
        <dbReference type="Pfam" id="PF00905"/>
    </source>
</evidence>
<dbReference type="InterPro" id="IPR005311">
    <property type="entry name" value="PBP_dimer"/>
</dbReference>
<name>A0A1G2T7G8_9BACT</name>
<evidence type="ECO:0000313" key="6">
    <source>
        <dbReference type="EMBL" id="OHA93225.1"/>
    </source>
</evidence>
<dbReference type="GO" id="GO:0005886">
    <property type="term" value="C:plasma membrane"/>
    <property type="evidence" value="ECO:0007669"/>
    <property type="project" value="TreeGrafter"/>
</dbReference>
<gene>
    <name evidence="6" type="ORF">A2W58_03735</name>
</gene>
<accession>A0A1G2T7G8</accession>
<keyword evidence="2 3" id="KW-0472">Membrane</keyword>
<keyword evidence="3" id="KW-1133">Transmembrane helix</keyword>
<protein>
    <recommendedName>
        <fullName evidence="8">Penicillin-binding protein transpeptidase domain-containing protein</fullName>
    </recommendedName>
</protein>
<dbReference type="EMBL" id="MHVL01000024">
    <property type="protein sequence ID" value="OHA93225.1"/>
    <property type="molecule type" value="Genomic_DNA"/>
</dbReference>
<evidence type="ECO:0000259" key="5">
    <source>
        <dbReference type="Pfam" id="PF03717"/>
    </source>
</evidence>
<keyword evidence="3" id="KW-0812">Transmembrane</keyword>
<dbReference type="Gene3D" id="3.40.710.10">
    <property type="entry name" value="DD-peptidase/beta-lactamase superfamily"/>
    <property type="match status" value="1"/>
</dbReference>
<evidence type="ECO:0000256" key="3">
    <source>
        <dbReference type="SAM" id="Phobius"/>
    </source>
</evidence>
<dbReference type="AlphaFoldDB" id="A0A1G2T7G8"/>
<evidence type="ECO:0000256" key="1">
    <source>
        <dbReference type="ARBA" id="ARBA00004370"/>
    </source>
</evidence>
<dbReference type="SUPFAM" id="SSF56519">
    <property type="entry name" value="Penicillin binding protein dimerisation domain"/>
    <property type="match status" value="1"/>
</dbReference>
<dbReference type="Pfam" id="PF00905">
    <property type="entry name" value="Transpeptidase"/>
    <property type="match status" value="1"/>
</dbReference>
<dbReference type="SUPFAM" id="SSF56601">
    <property type="entry name" value="beta-lactamase/transpeptidase-like"/>
    <property type="match status" value="1"/>
</dbReference>
<dbReference type="InterPro" id="IPR001460">
    <property type="entry name" value="PCN-bd_Tpept"/>
</dbReference>
<reference evidence="6 7" key="1">
    <citation type="journal article" date="2016" name="Nat. Commun.">
        <title>Thousands of microbial genomes shed light on interconnected biogeochemical processes in an aquifer system.</title>
        <authorList>
            <person name="Anantharaman K."/>
            <person name="Brown C.T."/>
            <person name="Hug L.A."/>
            <person name="Sharon I."/>
            <person name="Castelle C.J."/>
            <person name="Probst A.J."/>
            <person name="Thomas B.C."/>
            <person name="Singh A."/>
            <person name="Wilkins M.J."/>
            <person name="Karaoz U."/>
            <person name="Brodie E.L."/>
            <person name="Williams K.H."/>
            <person name="Hubbard S.S."/>
            <person name="Banfield J.F."/>
        </authorList>
    </citation>
    <scope>NUCLEOTIDE SEQUENCE [LARGE SCALE GENOMIC DNA]</scope>
</reference>
<dbReference type="InterPro" id="IPR050515">
    <property type="entry name" value="Beta-lactam/transpept"/>
</dbReference>
<dbReference type="Gene3D" id="3.30.450.330">
    <property type="match status" value="1"/>
</dbReference>
<dbReference type="GO" id="GO:0008658">
    <property type="term" value="F:penicillin binding"/>
    <property type="evidence" value="ECO:0007669"/>
    <property type="project" value="InterPro"/>
</dbReference>
<organism evidence="6 7">
    <name type="scientific">Candidatus Zambryskibacteria bacterium RIFCSPHIGHO2_02_38_10.5</name>
    <dbReference type="NCBI Taxonomy" id="1802742"/>
    <lineage>
        <taxon>Bacteria</taxon>
        <taxon>Candidatus Zambryskiibacteriota</taxon>
    </lineage>
</organism>
<dbReference type="Pfam" id="PF03717">
    <property type="entry name" value="PBP_dimer"/>
    <property type="match status" value="1"/>
</dbReference>
<dbReference type="PANTHER" id="PTHR30627">
    <property type="entry name" value="PEPTIDOGLYCAN D,D-TRANSPEPTIDASE"/>
    <property type="match status" value="1"/>
</dbReference>
<sequence>MKYLIRIRIISGCIFLFTLLILGRLYFLQVVFSDVYKDKADKQYSSRSKSVFSRGSIFFQNKDGSLVSAATLEAGFTVAINPQILKNWEDVYKKLNDIIPLDDDIFVAKALKQNDPYEVVAERVSLEQGEKINALKIAGLRAYKERWRFYPGGNVAAHVIGILGYKGDEFAGRYGLESKFETLLARKEGGYVNFFAQIFSDIKTEEDFLEAEADVVTTIEPTVQSFLEAVLATTTKKWRSDATGGIIINPGTGEIYAMEIYPTFDPNHPELEKNVSIFSNALVENVYEMGSIMKPLTIASGIDAGVITATSTYYDAGSVVINNKKISNFDGKARGTATIQDILSQSLNVGAARVASLLGNKRLTEYFYNFGLNEKTGIELPNEAKNLVDNLKSPRDIEHVTAAFGQGIALTPISTVRAMATIANGGVLIEPHVVKSINYKTGLSKTTKVDSSRRVLKRETTEEVSGMLTYTVDHILAGGKLRIPNYSVAAKTGTAQIAKESGGGYYEDKFLHSFIGYFPSYNPKFLILFYTINPKDARFGSETLTRPFMDTVQFLINYYEVPPDR</sequence>
<dbReference type="Gene3D" id="3.90.1310.10">
    <property type="entry name" value="Penicillin-binding protein 2a (Domain 2)"/>
    <property type="match status" value="1"/>
</dbReference>
<evidence type="ECO:0000256" key="2">
    <source>
        <dbReference type="ARBA" id="ARBA00023136"/>
    </source>
</evidence>
<dbReference type="GO" id="GO:0071555">
    <property type="term" value="P:cell wall organization"/>
    <property type="evidence" value="ECO:0007669"/>
    <property type="project" value="TreeGrafter"/>
</dbReference>
<dbReference type="PANTHER" id="PTHR30627:SF1">
    <property type="entry name" value="PEPTIDOGLYCAN D,D-TRANSPEPTIDASE FTSI"/>
    <property type="match status" value="1"/>
</dbReference>
<comment type="caution">
    <text evidence="6">The sequence shown here is derived from an EMBL/GenBank/DDBJ whole genome shotgun (WGS) entry which is preliminary data.</text>
</comment>
<feature type="transmembrane region" description="Helical" evidence="3">
    <location>
        <begin position="7"/>
        <end position="27"/>
    </location>
</feature>
<evidence type="ECO:0008006" key="8">
    <source>
        <dbReference type="Google" id="ProtNLM"/>
    </source>
</evidence>
<feature type="domain" description="Penicillin-binding protein transpeptidase" evidence="4">
    <location>
        <begin position="246"/>
        <end position="537"/>
    </location>
</feature>